<keyword evidence="4" id="KW-1185">Reference proteome</keyword>
<sequence>MKRFLHYTAAMLVVLLLFGGCAGTKGKPVLSSACEPSAIANEQPDSDEKSLWQTDDFEEPKEAQNNYIVTLADGIAANILEPGMQDADKVKAAYEYVIANTFFAPPVGLDSWRIYDDKAVPSYIENRALSPLAYGIGSCEDYAAALTLLLQRMGFEARYVPGLTISVKGDFVDHAWTAVKIGYTWYHLDSQLEDNVIRSDTIAYRYFLKSDEYMLADHRWGENLIRYGGLTAEQIAEIQENYLLPACTANFRTPAPTHLQQTPRKNRKEVIAKINEKMKLYEQKQGRLDEAELNITPPVFGDTGYGPKD</sequence>
<dbReference type="Gene3D" id="3.10.620.30">
    <property type="match status" value="1"/>
</dbReference>
<dbReference type="InterPro" id="IPR002931">
    <property type="entry name" value="Transglutaminase-like"/>
</dbReference>
<dbReference type="PROSITE" id="PS51257">
    <property type="entry name" value="PROKAR_LIPOPROTEIN"/>
    <property type="match status" value="1"/>
</dbReference>
<feature type="domain" description="Transglutaminase-like" evidence="2">
    <location>
        <begin position="131"/>
        <end position="192"/>
    </location>
</feature>
<dbReference type="Pfam" id="PF01841">
    <property type="entry name" value="Transglut_core"/>
    <property type="match status" value="1"/>
</dbReference>
<dbReference type="EMBL" id="FOCG01000001">
    <property type="protein sequence ID" value="SEM48656.1"/>
    <property type="molecule type" value="Genomic_DNA"/>
</dbReference>
<evidence type="ECO:0000313" key="3">
    <source>
        <dbReference type="EMBL" id="SEM48656.1"/>
    </source>
</evidence>
<name>A0A1H7YQY1_9FIRM</name>
<organism evidence="3 4">
    <name type="scientific">Hydrogenoanaerobacterium saccharovorans</name>
    <dbReference type="NCBI Taxonomy" id="474960"/>
    <lineage>
        <taxon>Bacteria</taxon>
        <taxon>Bacillati</taxon>
        <taxon>Bacillota</taxon>
        <taxon>Clostridia</taxon>
        <taxon>Eubacteriales</taxon>
        <taxon>Oscillospiraceae</taxon>
        <taxon>Hydrogenoanaerobacterium</taxon>
    </lineage>
</organism>
<evidence type="ECO:0000259" key="2">
    <source>
        <dbReference type="SMART" id="SM00460"/>
    </source>
</evidence>
<reference evidence="3 4" key="1">
    <citation type="submission" date="2016-10" db="EMBL/GenBank/DDBJ databases">
        <authorList>
            <person name="de Groot N.N."/>
        </authorList>
    </citation>
    <scope>NUCLEOTIDE SEQUENCE [LARGE SCALE GENOMIC DNA]</scope>
    <source>
        <strain evidence="3 4">CGMCC 1.5070</strain>
    </source>
</reference>
<dbReference type="SMART" id="SM00460">
    <property type="entry name" value="TGc"/>
    <property type="match status" value="1"/>
</dbReference>
<feature type="coiled-coil region" evidence="1">
    <location>
        <begin position="264"/>
        <end position="294"/>
    </location>
</feature>
<dbReference type="STRING" id="474960.SAMN05216180_0196"/>
<dbReference type="Proteomes" id="UP000199158">
    <property type="component" value="Unassembled WGS sequence"/>
</dbReference>
<keyword evidence="1" id="KW-0175">Coiled coil</keyword>
<dbReference type="AlphaFoldDB" id="A0A1H7YQY1"/>
<proteinExistence type="predicted"/>
<gene>
    <name evidence="3" type="ORF">SAMN05216180_0196</name>
</gene>
<evidence type="ECO:0000256" key="1">
    <source>
        <dbReference type="SAM" id="Coils"/>
    </source>
</evidence>
<dbReference type="OrthoDB" id="9788327at2"/>
<protein>
    <submittedName>
        <fullName evidence="3">Transglutaminase-like superfamily protein</fullName>
    </submittedName>
</protein>
<accession>A0A1H7YQY1</accession>
<dbReference type="RefSeq" id="WP_092750764.1">
    <property type="nucleotide sequence ID" value="NZ_FOCG01000001.1"/>
</dbReference>
<dbReference type="SUPFAM" id="SSF54001">
    <property type="entry name" value="Cysteine proteinases"/>
    <property type="match status" value="1"/>
</dbReference>
<dbReference type="InterPro" id="IPR038765">
    <property type="entry name" value="Papain-like_cys_pep_sf"/>
</dbReference>
<evidence type="ECO:0000313" key="4">
    <source>
        <dbReference type="Proteomes" id="UP000199158"/>
    </source>
</evidence>